<accession>A0A9W4TTE7</accession>
<evidence type="ECO:0000313" key="2">
    <source>
        <dbReference type="EMBL" id="CAI3960839.1"/>
    </source>
</evidence>
<dbReference type="AlphaFoldDB" id="A0A9W4TTE7"/>
<dbReference type="EMBL" id="CAMXCS010000013">
    <property type="protein sequence ID" value="CAI3960839.1"/>
    <property type="molecule type" value="Genomic_DNA"/>
</dbReference>
<dbReference type="RefSeq" id="WP_271790719.1">
    <property type="nucleotide sequence ID" value="NZ_CAMXCM010000013.1"/>
</dbReference>
<proteinExistence type="predicted"/>
<dbReference type="Proteomes" id="UP001154255">
    <property type="component" value="Unassembled WGS sequence"/>
</dbReference>
<evidence type="ECO:0000313" key="4">
    <source>
        <dbReference type="Proteomes" id="UP001154259"/>
    </source>
</evidence>
<protein>
    <submittedName>
        <fullName evidence="1">Uncharacterized protein</fullName>
    </submittedName>
</protein>
<comment type="caution">
    <text evidence="1">The sequence shown here is derived from an EMBL/GenBank/DDBJ whole genome shotgun (WGS) entry which is preliminary data.</text>
</comment>
<organism evidence="1 3">
    <name type="scientific">Commensalibacter communis</name>
    <dbReference type="NCBI Taxonomy" id="2972786"/>
    <lineage>
        <taxon>Bacteria</taxon>
        <taxon>Pseudomonadati</taxon>
        <taxon>Pseudomonadota</taxon>
        <taxon>Alphaproteobacteria</taxon>
        <taxon>Acetobacterales</taxon>
        <taxon>Acetobacteraceae</taxon>
    </lineage>
</organism>
<gene>
    <name evidence="2" type="ORF">R53529_LOCUS2305</name>
    <name evidence="1" type="ORF">R53530_LOCUS2322</name>
</gene>
<dbReference type="EMBL" id="CAMXCM010000013">
    <property type="protein sequence ID" value="CAI3959251.1"/>
    <property type="molecule type" value="Genomic_DNA"/>
</dbReference>
<reference evidence="1" key="1">
    <citation type="submission" date="2022-10" db="EMBL/GenBank/DDBJ databases">
        <authorList>
            <person name="Botero Cardona J."/>
        </authorList>
    </citation>
    <scope>NUCLEOTIDE SEQUENCE</scope>
    <source>
        <strain evidence="1">LMG 31819</strain>
        <strain evidence="2">R-53529</strain>
    </source>
</reference>
<dbReference type="Proteomes" id="UP001154259">
    <property type="component" value="Unassembled WGS sequence"/>
</dbReference>
<keyword evidence="4" id="KW-1185">Reference proteome</keyword>
<sequence>MSYPAFVEISEWQKKKIASDDLINHSVFVALNVPVACGMIRTLIDKLEIDRKEEEAFDGATENFLYQLKYIAHALEQDAEELHQSLIDAGHKKLLYRQD</sequence>
<name>A0A9W4TTE7_9PROT</name>
<evidence type="ECO:0000313" key="3">
    <source>
        <dbReference type="Proteomes" id="UP001154255"/>
    </source>
</evidence>
<evidence type="ECO:0000313" key="1">
    <source>
        <dbReference type="EMBL" id="CAI3959251.1"/>
    </source>
</evidence>